<sequence length="468" mass="52062">MLKCDIRATQVLLKKIRDRINYGPSPPLHHAFLEHDAGGSQKEVAALRKEIAWLCNDENPENDAYTCWLLGPFVTQDSLKEKILDLCKKDAGFKDKLTACVPKETPALPGAIQDEAETAKETDNVPGGGSEASGPEQTAADTNESKPEQNTTDREALETGQSNLKRYLLEFERTILDTEAAQKHSMSRKAMSTINSVEGDEAANSTTPPKNRTPWSARPALSDPQLRDHFDRIMDHRIMVFVENGEKRDALAALATLRADLRELHQLLIVKEDEQKAGDNDPSKERATAPASRDDLIALQRQIEQLCDASKQDTTPPAATENDLRAEVASLKKAVAQLSTTVKDDKEAHRVALERLKLWSKLFCERFPAFVDEVWDATKEPRTQRSTSPQAGDSSSDDDDDKKWLRARLRARLLELGKLRSKMSAMRAGQPVVDDESDSEPEATPIRRGNFRINPVPADGWVDNVVQG</sequence>
<feature type="region of interest" description="Disordered" evidence="1">
    <location>
        <begin position="180"/>
        <end position="222"/>
    </location>
</feature>
<evidence type="ECO:0000313" key="3">
    <source>
        <dbReference type="Proteomes" id="UP001161017"/>
    </source>
</evidence>
<feature type="region of interest" description="Disordered" evidence="1">
    <location>
        <begin position="273"/>
        <end position="293"/>
    </location>
</feature>
<evidence type="ECO:0000313" key="2">
    <source>
        <dbReference type="EMBL" id="MDI1489174.1"/>
    </source>
</evidence>
<gene>
    <name evidence="2" type="ORF">OHK93_008452</name>
</gene>
<name>A0AA43QP73_9LECA</name>
<feature type="region of interest" description="Disordered" evidence="1">
    <location>
        <begin position="424"/>
        <end position="451"/>
    </location>
</feature>
<dbReference type="AlphaFoldDB" id="A0AA43QP73"/>
<dbReference type="EMBL" id="JAPUFD010000009">
    <property type="protein sequence ID" value="MDI1489174.1"/>
    <property type="molecule type" value="Genomic_DNA"/>
</dbReference>
<protein>
    <submittedName>
        <fullName evidence="2">Uncharacterized protein</fullName>
    </submittedName>
</protein>
<evidence type="ECO:0000256" key="1">
    <source>
        <dbReference type="SAM" id="MobiDB-lite"/>
    </source>
</evidence>
<comment type="caution">
    <text evidence="2">The sequence shown here is derived from an EMBL/GenBank/DDBJ whole genome shotgun (WGS) entry which is preliminary data.</text>
</comment>
<organism evidence="2 3">
    <name type="scientific">Ramalina farinacea</name>
    <dbReference type="NCBI Taxonomy" id="258253"/>
    <lineage>
        <taxon>Eukaryota</taxon>
        <taxon>Fungi</taxon>
        <taxon>Dikarya</taxon>
        <taxon>Ascomycota</taxon>
        <taxon>Pezizomycotina</taxon>
        <taxon>Lecanoromycetes</taxon>
        <taxon>OSLEUM clade</taxon>
        <taxon>Lecanoromycetidae</taxon>
        <taxon>Lecanorales</taxon>
        <taxon>Lecanorineae</taxon>
        <taxon>Ramalinaceae</taxon>
        <taxon>Ramalina</taxon>
    </lineage>
</organism>
<feature type="region of interest" description="Disordered" evidence="1">
    <location>
        <begin position="118"/>
        <end position="159"/>
    </location>
</feature>
<accession>A0AA43QP73</accession>
<dbReference type="Proteomes" id="UP001161017">
    <property type="component" value="Unassembled WGS sequence"/>
</dbReference>
<feature type="region of interest" description="Disordered" evidence="1">
    <location>
        <begin position="379"/>
        <end position="401"/>
    </location>
</feature>
<keyword evidence="3" id="KW-1185">Reference proteome</keyword>
<feature type="compositionally biased region" description="Basic and acidic residues" evidence="1">
    <location>
        <begin position="143"/>
        <end position="157"/>
    </location>
</feature>
<reference evidence="2" key="1">
    <citation type="journal article" date="2023" name="Genome Biol. Evol.">
        <title>First Whole Genome Sequence and Flow Cytometry Genome Size Data for the Lichen-Forming Fungus Ramalina farinacea (Ascomycota).</title>
        <authorList>
            <person name="Llewellyn T."/>
            <person name="Mian S."/>
            <person name="Hill R."/>
            <person name="Leitch I.J."/>
            <person name="Gaya E."/>
        </authorList>
    </citation>
    <scope>NUCLEOTIDE SEQUENCE</scope>
    <source>
        <strain evidence="2">LIQ254RAFAR</strain>
    </source>
</reference>
<proteinExistence type="predicted"/>
<feature type="compositionally biased region" description="Polar residues" evidence="1">
    <location>
        <begin position="203"/>
        <end position="214"/>
    </location>
</feature>